<dbReference type="EMBL" id="LR899012">
    <property type="protein sequence ID" value="CAD7087525.1"/>
    <property type="molecule type" value="Genomic_DNA"/>
</dbReference>
<keyword evidence="2" id="KW-1185">Reference proteome</keyword>
<sequence>MPARPDPAYVCGAPAENTLPYAPWLSVGTAEERAERTVTDNSPYLQGKRAALFANIAEYLYWEYLTYENYMTMCGRFQTEIEKLFAIDSIHSRICREVGHLLVLLIF</sequence>
<dbReference type="InParanoid" id="A0A7R8UUU1"/>
<dbReference type="AlphaFoldDB" id="A0A7R8UUU1"/>
<proteinExistence type="predicted"/>
<evidence type="ECO:0000313" key="1">
    <source>
        <dbReference type="EMBL" id="CAD7087525.1"/>
    </source>
</evidence>
<accession>A0A7R8UUU1</accession>
<evidence type="ECO:0000313" key="2">
    <source>
        <dbReference type="Proteomes" id="UP000594454"/>
    </source>
</evidence>
<dbReference type="Proteomes" id="UP000594454">
    <property type="component" value="Chromosome 4"/>
</dbReference>
<gene>
    <name evidence="1" type="ORF">HERILL_LOCUS10228</name>
</gene>
<protein>
    <submittedName>
        <fullName evidence="1">Uncharacterized protein</fullName>
    </submittedName>
</protein>
<reference evidence="1 2" key="1">
    <citation type="submission" date="2020-11" db="EMBL/GenBank/DDBJ databases">
        <authorList>
            <person name="Wallbank WR R."/>
            <person name="Pardo Diaz C."/>
            <person name="Kozak K."/>
            <person name="Martin S."/>
            <person name="Jiggins C."/>
            <person name="Moest M."/>
            <person name="Warren A I."/>
            <person name="Generalovic N T."/>
            <person name="Byers J.R.P. K."/>
            <person name="Montejo-Kovacevich G."/>
            <person name="Yen C E."/>
        </authorList>
    </citation>
    <scope>NUCLEOTIDE SEQUENCE [LARGE SCALE GENOMIC DNA]</scope>
</reference>
<organism evidence="1 2">
    <name type="scientific">Hermetia illucens</name>
    <name type="common">Black soldier fly</name>
    <dbReference type="NCBI Taxonomy" id="343691"/>
    <lineage>
        <taxon>Eukaryota</taxon>
        <taxon>Metazoa</taxon>
        <taxon>Ecdysozoa</taxon>
        <taxon>Arthropoda</taxon>
        <taxon>Hexapoda</taxon>
        <taxon>Insecta</taxon>
        <taxon>Pterygota</taxon>
        <taxon>Neoptera</taxon>
        <taxon>Endopterygota</taxon>
        <taxon>Diptera</taxon>
        <taxon>Brachycera</taxon>
        <taxon>Stratiomyomorpha</taxon>
        <taxon>Stratiomyidae</taxon>
        <taxon>Hermetiinae</taxon>
        <taxon>Hermetia</taxon>
    </lineage>
</organism>
<name>A0A7R8UUU1_HERIL</name>